<gene>
    <name evidence="2" type="ORF">AM493_09400</name>
</gene>
<dbReference type="Pfam" id="PF09346">
    <property type="entry name" value="SMI1_KNR4"/>
    <property type="match status" value="1"/>
</dbReference>
<accession>A0A0M8M9B7</accession>
<evidence type="ECO:0000313" key="3">
    <source>
        <dbReference type="Proteomes" id="UP000037755"/>
    </source>
</evidence>
<dbReference type="Proteomes" id="UP000037755">
    <property type="component" value="Unassembled WGS sequence"/>
</dbReference>
<name>A0A0M8M9B7_9FLAO</name>
<dbReference type="InterPro" id="IPR018958">
    <property type="entry name" value="Knr4/Smi1-like_dom"/>
</dbReference>
<dbReference type="Gene3D" id="3.40.1580.10">
    <property type="entry name" value="SMI1/KNR4-like"/>
    <property type="match status" value="1"/>
</dbReference>
<protein>
    <recommendedName>
        <fullName evidence="1">Knr4/Smi1-like domain-containing protein</fullName>
    </recommendedName>
</protein>
<dbReference type="EMBL" id="LIYD01000005">
    <property type="protein sequence ID" value="KOS06223.1"/>
    <property type="molecule type" value="Genomic_DNA"/>
</dbReference>
<proteinExistence type="predicted"/>
<dbReference type="PATRIC" id="fig|1202724.3.peg.1951"/>
<dbReference type="SMART" id="SM00860">
    <property type="entry name" value="SMI1_KNR4"/>
    <property type="match status" value="1"/>
</dbReference>
<evidence type="ECO:0000313" key="2">
    <source>
        <dbReference type="EMBL" id="KOS06223.1"/>
    </source>
</evidence>
<reference evidence="2 3" key="1">
    <citation type="submission" date="2015-08" db="EMBL/GenBank/DDBJ databases">
        <title>Whole genome sequence of Flavobacterium akiainvivens IK-1T, from decaying Wikstroemia oahuensis, an endemic Hawaiian shrub.</title>
        <authorList>
            <person name="Wan X."/>
            <person name="Hou S."/>
            <person name="Saito J."/>
            <person name="Donachie S."/>
        </authorList>
    </citation>
    <scope>NUCLEOTIDE SEQUENCE [LARGE SCALE GENOMIC DNA]</scope>
    <source>
        <strain evidence="2 3">IK-1</strain>
    </source>
</reference>
<evidence type="ECO:0000259" key="1">
    <source>
        <dbReference type="SMART" id="SM00860"/>
    </source>
</evidence>
<dbReference type="AlphaFoldDB" id="A0A0M8M9B7"/>
<sequence length="206" mass="23229">MAKMKPKVINSLQDNCADFTKLKEATERYWLKAGYTKCWGVQVQEGSKWKKGLTDAELDAFEAAMGITFPDVLRGFYKTMNGLDRPGVDFKGDVKAEPGLKPAFYSYPDDLPSINQQIDRICEDNNITRQDMLAGKVPFIIPVYGHRCLVFDGTGRMLSMVGRDIIIYADNIARAIAKDVFEYVSNEVIPANLQPVPFWLENPDGY</sequence>
<comment type="caution">
    <text evidence="2">The sequence shown here is derived from an EMBL/GenBank/DDBJ whole genome shotgun (WGS) entry which is preliminary data.</text>
</comment>
<organism evidence="2 3">
    <name type="scientific">Flavobacterium akiainvivens</name>
    <dbReference type="NCBI Taxonomy" id="1202724"/>
    <lineage>
        <taxon>Bacteria</taxon>
        <taxon>Pseudomonadati</taxon>
        <taxon>Bacteroidota</taxon>
        <taxon>Flavobacteriia</taxon>
        <taxon>Flavobacteriales</taxon>
        <taxon>Flavobacteriaceae</taxon>
        <taxon>Flavobacterium</taxon>
    </lineage>
</organism>
<feature type="domain" description="Knr4/Smi1-like" evidence="1">
    <location>
        <begin position="52"/>
        <end position="163"/>
    </location>
</feature>
<dbReference type="InterPro" id="IPR037883">
    <property type="entry name" value="Knr4/Smi1-like_sf"/>
</dbReference>
<keyword evidence="3" id="KW-1185">Reference proteome</keyword>
<dbReference type="SUPFAM" id="SSF160631">
    <property type="entry name" value="SMI1/KNR4-like"/>
    <property type="match status" value="1"/>
</dbReference>